<dbReference type="InterPro" id="IPR021848">
    <property type="entry name" value="HODM_asu-like"/>
</dbReference>
<organism evidence="1 2">
    <name type="scientific">Ramlibacter humi</name>
    <dbReference type="NCBI Taxonomy" id="2530451"/>
    <lineage>
        <taxon>Bacteria</taxon>
        <taxon>Pseudomonadati</taxon>
        <taxon>Pseudomonadota</taxon>
        <taxon>Betaproteobacteria</taxon>
        <taxon>Burkholderiales</taxon>
        <taxon>Comamonadaceae</taxon>
        <taxon>Ramlibacter</taxon>
    </lineage>
</organism>
<dbReference type="AlphaFoldDB" id="A0A4Z0CAK1"/>
<gene>
    <name evidence="1" type="ORF">EZ216_05795</name>
</gene>
<dbReference type="Proteomes" id="UP000297839">
    <property type="component" value="Unassembled WGS sequence"/>
</dbReference>
<evidence type="ECO:0000313" key="2">
    <source>
        <dbReference type="Proteomes" id="UP000297839"/>
    </source>
</evidence>
<dbReference type="Pfam" id="PF11927">
    <property type="entry name" value="HODM_asu-like"/>
    <property type="match status" value="1"/>
</dbReference>
<keyword evidence="2" id="KW-1185">Reference proteome</keyword>
<dbReference type="OrthoDB" id="5242510at2"/>
<evidence type="ECO:0000313" key="1">
    <source>
        <dbReference type="EMBL" id="TFZ08666.1"/>
    </source>
</evidence>
<sequence length="271" mass="29446">MPMPTTVLDPQLVASPFRMQPGLRKLAAGEPQLTALRPGSALHEEKRRVFEAGASRHAMPGFDPGPALEAIARQVSEQGLRIDPAAPPELAFEEDFAVLDGVTGTLPWLCVCVPSHWAPEDKLGLDFSAVHAPVADAATLLAAGSHLVQLATGGERWERHVWTISPSPRHDQHPRRQPRAPWPDAADAAAFAAGCWLRVERQTFFPVGRGTRQAVFTIRVMLQPLVEAARTLGLAPRLRESLASMTDAVLAYKGLTPARAPLLRWLDSRAV</sequence>
<protein>
    <submittedName>
        <fullName evidence="1">DUF3445 domain-containing protein</fullName>
    </submittedName>
</protein>
<comment type="caution">
    <text evidence="1">The sequence shown here is derived from an EMBL/GenBank/DDBJ whole genome shotgun (WGS) entry which is preliminary data.</text>
</comment>
<reference evidence="1 2" key="1">
    <citation type="submission" date="2019-03" db="EMBL/GenBank/DDBJ databases">
        <title>Ramlibacter sp. 18x22-1, whole genome shotgun sequence.</title>
        <authorList>
            <person name="Zhang X."/>
            <person name="Feng G."/>
            <person name="Zhu H."/>
        </authorList>
    </citation>
    <scope>NUCLEOTIDE SEQUENCE [LARGE SCALE GENOMIC DNA]</scope>
    <source>
        <strain evidence="1 2">18x22-1</strain>
    </source>
</reference>
<accession>A0A4Z0CAK1</accession>
<name>A0A4Z0CAK1_9BURK</name>
<dbReference type="EMBL" id="SMLK01000001">
    <property type="protein sequence ID" value="TFZ08666.1"/>
    <property type="molecule type" value="Genomic_DNA"/>
</dbReference>
<proteinExistence type="predicted"/>